<evidence type="ECO:0000313" key="1">
    <source>
        <dbReference type="EMBL" id="CAK9277233.1"/>
    </source>
</evidence>
<dbReference type="PANTHER" id="PTHR31280">
    <property type="entry name" value="PROTEIN UNC-13 HOMOLOG"/>
    <property type="match status" value="1"/>
</dbReference>
<protein>
    <submittedName>
        <fullName evidence="1">Uncharacterized protein</fullName>
    </submittedName>
</protein>
<evidence type="ECO:0000313" key="2">
    <source>
        <dbReference type="Proteomes" id="UP001497444"/>
    </source>
</evidence>
<keyword evidence="2" id="KW-1185">Reference proteome</keyword>
<organism evidence="1 2">
    <name type="scientific">Sphagnum jensenii</name>
    <dbReference type="NCBI Taxonomy" id="128206"/>
    <lineage>
        <taxon>Eukaryota</taxon>
        <taxon>Viridiplantae</taxon>
        <taxon>Streptophyta</taxon>
        <taxon>Embryophyta</taxon>
        <taxon>Bryophyta</taxon>
        <taxon>Sphagnophytina</taxon>
        <taxon>Sphagnopsida</taxon>
        <taxon>Sphagnales</taxon>
        <taxon>Sphagnaceae</taxon>
        <taxon>Sphagnum</taxon>
    </lineage>
</organism>
<accession>A0ABP0XDP9</accession>
<reference evidence="1" key="1">
    <citation type="submission" date="2024-02" db="EMBL/GenBank/DDBJ databases">
        <authorList>
            <consortium name="ELIXIR-Norway"/>
            <consortium name="Elixir Norway"/>
        </authorList>
    </citation>
    <scope>NUCLEOTIDE SEQUENCE</scope>
</reference>
<dbReference type="InterPro" id="IPR008528">
    <property type="entry name" value="unc-13_homologue"/>
</dbReference>
<dbReference type="Proteomes" id="UP001497444">
    <property type="component" value="Chromosome 8"/>
</dbReference>
<proteinExistence type="predicted"/>
<sequence length="685" mass="75798">METGSTTVCLADYVSGRVKIVPLKAGADAVARENSPEDSSYSVEDIPKLLSTQVTDSREFASLSDTLQNGDPRLCEAVLRSVFAPRAPGESLDDCVQNAEIVKQAFTLHDTVYSKAESRALKVAQYRRAEVQMKLEALKRDDDMLVPPTQFADPAVYQSWKVEELQNLSNLVNLFGNLPSFSGGVQVEILSGEDLKPMNASSCILPAFSKKPAEISVYCSVSILPARAGTTPSPPESEDGLERTPVFFSEVVVCNGNAEWQTRTSWIPIGSSQDRILIEVWEKVEAVKAADPDPETTGETPGGISNFRQFVRRQSSKRKKKVAPWSSDTFLGQVIVSFSHIESQALAQGGVQGQSPATSYMLADERGKQSMSTIQLQFSCSCERFYRDAPPNKLLLMPPIEEIETAFDNLVRLAFHAEKGGGWQLGQQWRQLVYGFGAHYRIREERCVLGLVNIMAGLFQQDARYCEGIVQEWLPACHAAKDGRLTRNELALHCNIVVSLMKPAINSIENFHSTFPENKPAGVIPKLIELLGLILRWDPDPSEIVVPLRTWIQSGCEHRLNEQVLGETDGGGMREMSAQSLVQGVRMIRADLIEYKTTFKSAFPDNFDLPQVTASVYYRLISHYVVTFIGAASLKTSTKELEDLVVELSLLHEDLEKSGAQFKLLDLRSLLNGHDSSSQKNGKCV</sequence>
<dbReference type="Gene3D" id="2.60.40.150">
    <property type="entry name" value="C2 domain"/>
    <property type="match status" value="1"/>
</dbReference>
<dbReference type="EMBL" id="OZ020103">
    <property type="protein sequence ID" value="CAK9277233.1"/>
    <property type="molecule type" value="Genomic_DNA"/>
</dbReference>
<dbReference type="InterPro" id="IPR035892">
    <property type="entry name" value="C2_domain_sf"/>
</dbReference>
<name>A0ABP0XDP9_9BRYO</name>
<gene>
    <name evidence="1" type="ORF">CSSPJE1EN1_LOCUS22711</name>
</gene>
<dbReference type="PANTHER" id="PTHR31280:SF24">
    <property type="entry name" value="C2 DOMAIN-CONTAINING PROTEIN"/>
    <property type="match status" value="1"/>
</dbReference>